<accession>S8FV52</accession>
<feature type="transmembrane region" description="Helical" evidence="1">
    <location>
        <begin position="264"/>
        <end position="283"/>
    </location>
</feature>
<dbReference type="eggNOG" id="ENOG502SPP2">
    <property type="taxonomic scope" value="Eukaryota"/>
</dbReference>
<feature type="transmembrane region" description="Helical" evidence="1">
    <location>
        <begin position="230"/>
        <end position="257"/>
    </location>
</feature>
<keyword evidence="1" id="KW-0472">Membrane</keyword>
<protein>
    <submittedName>
        <fullName evidence="2">Uncharacterized protein</fullName>
    </submittedName>
</protein>
<evidence type="ECO:0000313" key="2">
    <source>
        <dbReference type="EMBL" id="EPT05021.1"/>
    </source>
</evidence>
<feature type="non-terminal residue" evidence="2">
    <location>
        <position position="328"/>
    </location>
</feature>
<name>S8FV52_FOMSC</name>
<dbReference type="Proteomes" id="UP000015241">
    <property type="component" value="Unassembled WGS sequence"/>
</dbReference>
<dbReference type="OrthoDB" id="2923771at2759"/>
<dbReference type="InParanoid" id="S8FV52"/>
<dbReference type="EMBL" id="KE504125">
    <property type="protein sequence ID" value="EPT05021.1"/>
    <property type="molecule type" value="Genomic_DNA"/>
</dbReference>
<keyword evidence="1" id="KW-0812">Transmembrane</keyword>
<evidence type="ECO:0000313" key="3">
    <source>
        <dbReference type="Proteomes" id="UP000015241"/>
    </source>
</evidence>
<sequence length="328" mass="36275">TLRFVQRHWIIVSMLFVFILVSTSIAVGWSLRLSSFQGVQVLDPFLIGEPFWVDMDANLISVDSDSQSITLDWFLYYYCPNGSAPSTADCPDVDIYFDENLLRGQSGQTANNEKPPPIFTINATDYQAYNASNNPDYRVSSPQFRTNVAMTNFYYGGRSAQSYPFDKYTCTLAFFAESISDNSTVPIGIGTTTGIAVGFNAKLDMSISGLASHDVNIKNLVVTRGQVIRMYAILIVIAIWMITITFIMACVVSVFFGKGVRGDILVLPVATLFAFTQLRGTMPGAPNGFGHTTDFVGILPCLALLTFSSIFMTAVFLFRDPEDDSPRW</sequence>
<dbReference type="STRING" id="743788.S8FV52"/>
<dbReference type="InterPro" id="IPR027948">
    <property type="entry name" value="DUF4436"/>
</dbReference>
<organism evidence="2 3">
    <name type="scientific">Fomitopsis schrenkii</name>
    <name type="common">Brown rot fungus</name>
    <dbReference type="NCBI Taxonomy" id="2126942"/>
    <lineage>
        <taxon>Eukaryota</taxon>
        <taxon>Fungi</taxon>
        <taxon>Dikarya</taxon>
        <taxon>Basidiomycota</taxon>
        <taxon>Agaricomycotina</taxon>
        <taxon>Agaricomycetes</taxon>
        <taxon>Polyporales</taxon>
        <taxon>Fomitopsis</taxon>
    </lineage>
</organism>
<reference evidence="2 3" key="1">
    <citation type="journal article" date="2012" name="Science">
        <title>The Paleozoic origin of enzymatic lignin decomposition reconstructed from 31 fungal genomes.</title>
        <authorList>
            <person name="Floudas D."/>
            <person name="Binder M."/>
            <person name="Riley R."/>
            <person name="Barry K."/>
            <person name="Blanchette R.A."/>
            <person name="Henrissat B."/>
            <person name="Martinez A.T."/>
            <person name="Otillar R."/>
            <person name="Spatafora J.W."/>
            <person name="Yadav J.S."/>
            <person name="Aerts A."/>
            <person name="Benoit I."/>
            <person name="Boyd A."/>
            <person name="Carlson A."/>
            <person name="Copeland A."/>
            <person name="Coutinho P.M."/>
            <person name="de Vries R.P."/>
            <person name="Ferreira P."/>
            <person name="Findley K."/>
            <person name="Foster B."/>
            <person name="Gaskell J."/>
            <person name="Glotzer D."/>
            <person name="Gorecki P."/>
            <person name="Heitman J."/>
            <person name="Hesse C."/>
            <person name="Hori C."/>
            <person name="Igarashi K."/>
            <person name="Jurgens J.A."/>
            <person name="Kallen N."/>
            <person name="Kersten P."/>
            <person name="Kohler A."/>
            <person name="Kuees U."/>
            <person name="Kumar T.K.A."/>
            <person name="Kuo A."/>
            <person name="LaButti K."/>
            <person name="Larrondo L.F."/>
            <person name="Lindquist E."/>
            <person name="Ling A."/>
            <person name="Lombard V."/>
            <person name="Lucas S."/>
            <person name="Lundell T."/>
            <person name="Martin R."/>
            <person name="McLaughlin D.J."/>
            <person name="Morgenstern I."/>
            <person name="Morin E."/>
            <person name="Murat C."/>
            <person name="Nagy L.G."/>
            <person name="Nolan M."/>
            <person name="Ohm R.A."/>
            <person name="Patyshakuliyeva A."/>
            <person name="Rokas A."/>
            <person name="Ruiz-Duenas F.J."/>
            <person name="Sabat G."/>
            <person name="Salamov A."/>
            <person name="Samejima M."/>
            <person name="Schmutz J."/>
            <person name="Slot J.C."/>
            <person name="St John F."/>
            <person name="Stenlid J."/>
            <person name="Sun H."/>
            <person name="Sun S."/>
            <person name="Syed K."/>
            <person name="Tsang A."/>
            <person name="Wiebenga A."/>
            <person name="Young D."/>
            <person name="Pisabarro A."/>
            <person name="Eastwood D.C."/>
            <person name="Martin F."/>
            <person name="Cullen D."/>
            <person name="Grigoriev I.V."/>
            <person name="Hibbett D.S."/>
        </authorList>
    </citation>
    <scope>NUCLEOTIDE SEQUENCE</scope>
    <source>
        <strain evidence="3">FP-58527</strain>
    </source>
</reference>
<keyword evidence="3" id="KW-1185">Reference proteome</keyword>
<feature type="transmembrane region" description="Helical" evidence="1">
    <location>
        <begin position="295"/>
        <end position="318"/>
    </location>
</feature>
<dbReference type="AlphaFoldDB" id="S8FV52"/>
<feature type="non-terminal residue" evidence="2">
    <location>
        <position position="1"/>
    </location>
</feature>
<proteinExistence type="predicted"/>
<dbReference type="HOGENOM" id="CLU_054076_0_0_1"/>
<dbReference type="Pfam" id="PF14494">
    <property type="entry name" value="DUF4436"/>
    <property type="match status" value="1"/>
</dbReference>
<keyword evidence="1" id="KW-1133">Transmembrane helix</keyword>
<gene>
    <name evidence="2" type="ORF">FOMPIDRAFT_1093826</name>
</gene>
<evidence type="ECO:0000256" key="1">
    <source>
        <dbReference type="SAM" id="Phobius"/>
    </source>
</evidence>
<feature type="transmembrane region" description="Helical" evidence="1">
    <location>
        <begin position="9"/>
        <end position="31"/>
    </location>
</feature>